<keyword evidence="3" id="KW-0460">Magnesium</keyword>
<feature type="binding site" evidence="3">
    <location>
        <position position="55"/>
    </location>
    <ligand>
        <name>Zn(2+)</name>
        <dbReference type="ChEBI" id="CHEBI:29105"/>
        <label>2</label>
    </ligand>
</feature>
<dbReference type="Proteomes" id="UP001331761">
    <property type="component" value="Unassembled WGS sequence"/>
</dbReference>
<evidence type="ECO:0000256" key="3">
    <source>
        <dbReference type="PIRSR" id="PIRSR601952-2"/>
    </source>
</evidence>
<evidence type="ECO:0000256" key="2">
    <source>
        <dbReference type="ARBA" id="ARBA00022553"/>
    </source>
</evidence>
<name>A0AAN8FGN2_TRICO</name>
<evidence type="ECO:0000313" key="5">
    <source>
        <dbReference type="EMBL" id="KAK5975999.1"/>
    </source>
</evidence>
<keyword evidence="2" id="KW-0597">Phosphoprotein</keyword>
<dbReference type="AlphaFoldDB" id="A0AAN8FGN2"/>
<keyword evidence="3" id="KW-0862">Zinc</keyword>
<dbReference type="GO" id="GO:0046872">
    <property type="term" value="F:metal ion binding"/>
    <property type="evidence" value="ECO:0007669"/>
    <property type="project" value="UniProtKB-KW"/>
</dbReference>
<dbReference type="Pfam" id="PF00245">
    <property type="entry name" value="Alk_phosphatase"/>
    <property type="match status" value="1"/>
</dbReference>
<dbReference type="PANTHER" id="PTHR11596:SF5">
    <property type="entry name" value="ALKALINE PHOSPHATASE"/>
    <property type="match status" value="1"/>
</dbReference>
<dbReference type="PANTHER" id="PTHR11596">
    <property type="entry name" value="ALKALINE PHOSPHATASE"/>
    <property type="match status" value="1"/>
</dbReference>
<evidence type="ECO:0000313" key="6">
    <source>
        <dbReference type="Proteomes" id="UP001331761"/>
    </source>
</evidence>
<reference evidence="5 6" key="1">
    <citation type="submission" date="2019-10" db="EMBL/GenBank/DDBJ databases">
        <title>Assembly and Annotation for the nematode Trichostrongylus colubriformis.</title>
        <authorList>
            <person name="Martin J."/>
        </authorList>
    </citation>
    <scope>NUCLEOTIDE SEQUENCE [LARGE SCALE GENOMIC DNA]</scope>
    <source>
        <strain evidence="5">G859</strain>
        <tissue evidence="5">Whole worm</tissue>
    </source>
</reference>
<dbReference type="EC" id="3.1.3.1" evidence="1"/>
<proteinExistence type="predicted"/>
<comment type="caution">
    <text evidence="5">The sequence shown here is derived from an EMBL/GenBank/DDBJ whole genome shotgun (WGS) entry which is preliminary data.</text>
</comment>
<comment type="cofactor">
    <cofactor evidence="3">
        <name>Zn(2+)</name>
        <dbReference type="ChEBI" id="CHEBI:29105"/>
    </cofactor>
    <text evidence="3">Binds 2 Zn(2+) ions.</text>
</comment>
<feature type="binding site" evidence="3">
    <location>
        <position position="59"/>
    </location>
    <ligand>
        <name>Zn(2+)</name>
        <dbReference type="ChEBI" id="CHEBI:29105"/>
        <label>2</label>
    </ligand>
</feature>
<feature type="compositionally biased region" description="Basic and acidic residues" evidence="4">
    <location>
        <begin position="99"/>
        <end position="112"/>
    </location>
</feature>
<dbReference type="InterPro" id="IPR001952">
    <property type="entry name" value="Alkaline_phosphatase"/>
</dbReference>
<evidence type="ECO:0000256" key="4">
    <source>
        <dbReference type="SAM" id="MobiDB-lite"/>
    </source>
</evidence>
<feature type="region of interest" description="Disordered" evidence="4">
    <location>
        <begin position="86"/>
        <end position="112"/>
    </location>
</feature>
<accession>A0AAN8FGN2</accession>
<sequence>FVNNVAGLFAERDMQYARHRPTDEPDLMLMTRKAIEILEKSGKEYFLMVEGSLIDIAQHANSMHGAFDEMREFESAIKEVSCESAPSNSVSIKVLSGPSDDRSQRDADFSHS</sequence>
<feature type="non-terminal residue" evidence="5">
    <location>
        <position position="1"/>
    </location>
</feature>
<feature type="binding site" evidence="3">
    <location>
        <position position="50"/>
    </location>
    <ligand>
        <name>Mg(2+)</name>
        <dbReference type="ChEBI" id="CHEBI:18420"/>
    </ligand>
</feature>
<dbReference type="SUPFAM" id="SSF53649">
    <property type="entry name" value="Alkaline phosphatase-like"/>
    <property type="match status" value="1"/>
</dbReference>
<evidence type="ECO:0000256" key="1">
    <source>
        <dbReference type="ARBA" id="ARBA00012647"/>
    </source>
</evidence>
<comment type="cofactor">
    <cofactor evidence="3">
        <name>Mg(2+)</name>
        <dbReference type="ChEBI" id="CHEBI:18420"/>
    </cofactor>
    <text evidence="3">Binds 1 Mg(2+) ion.</text>
</comment>
<dbReference type="InterPro" id="IPR017850">
    <property type="entry name" value="Alkaline_phosphatase_core_sf"/>
</dbReference>
<dbReference type="GO" id="GO:0004035">
    <property type="term" value="F:alkaline phosphatase activity"/>
    <property type="evidence" value="ECO:0007669"/>
    <property type="project" value="UniProtKB-EC"/>
</dbReference>
<gene>
    <name evidence="5" type="ORF">GCK32_005907</name>
</gene>
<dbReference type="Gene3D" id="3.40.720.10">
    <property type="entry name" value="Alkaline Phosphatase, subunit A"/>
    <property type="match status" value="1"/>
</dbReference>
<organism evidence="5 6">
    <name type="scientific">Trichostrongylus colubriformis</name>
    <name type="common">Black scour worm</name>
    <dbReference type="NCBI Taxonomy" id="6319"/>
    <lineage>
        <taxon>Eukaryota</taxon>
        <taxon>Metazoa</taxon>
        <taxon>Ecdysozoa</taxon>
        <taxon>Nematoda</taxon>
        <taxon>Chromadorea</taxon>
        <taxon>Rhabditida</taxon>
        <taxon>Rhabditina</taxon>
        <taxon>Rhabditomorpha</taxon>
        <taxon>Strongyloidea</taxon>
        <taxon>Trichostrongylidae</taxon>
        <taxon>Trichostrongylus</taxon>
    </lineage>
</organism>
<keyword evidence="3" id="KW-0479">Metal-binding</keyword>
<dbReference type="EMBL" id="WIXE01012336">
    <property type="protein sequence ID" value="KAK5975999.1"/>
    <property type="molecule type" value="Genomic_DNA"/>
</dbReference>
<protein>
    <recommendedName>
        <fullName evidence="1">alkaline phosphatase</fullName>
        <ecNumber evidence="1">3.1.3.1</ecNumber>
    </recommendedName>
</protein>
<keyword evidence="6" id="KW-1185">Reference proteome</keyword>